<dbReference type="EMBL" id="CP072754">
    <property type="protein sequence ID" value="QUC18832.1"/>
    <property type="molecule type" value="Genomic_DNA"/>
</dbReference>
<feature type="transmembrane region" description="Helical" evidence="1">
    <location>
        <begin position="143"/>
        <end position="163"/>
    </location>
</feature>
<name>A0A8E5MGR9_USTVR</name>
<evidence type="ECO:0000256" key="1">
    <source>
        <dbReference type="SAM" id="Phobius"/>
    </source>
</evidence>
<feature type="transmembrane region" description="Helical" evidence="1">
    <location>
        <begin position="81"/>
        <end position="99"/>
    </location>
</feature>
<dbReference type="OrthoDB" id="5342507at2759"/>
<gene>
    <name evidence="2" type="ORF">UV8b_03073</name>
</gene>
<organism evidence="2 3">
    <name type="scientific">Ustilaginoidea virens</name>
    <name type="common">Rice false smut fungus</name>
    <name type="synonym">Villosiclava virens</name>
    <dbReference type="NCBI Taxonomy" id="1159556"/>
    <lineage>
        <taxon>Eukaryota</taxon>
        <taxon>Fungi</taxon>
        <taxon>Dikarya</taxon>
        <taxon>Ascomycota</taxon>
        <taxon>Pezizomycotina</taxon>
        <taxon>Sordariomycetes</taxon>
        <taxon>Hypocreomycetidae</taxon>
        <taxon>Hypocreales</taxon>
        <taxon>Clavicipitaceae</taxon>
        <taxon>Ustilaginoidea</taxon>
    </lineage>
</organism>
<dbReference type="KEGG" id="uvi:66063851"/>
<dbReference type="GeneID" id="66063851"/>
<evidence type="ECO:0000313" key="2">
    <source>
        <dbReference type="EMBL" id="QUC18832.1"/>
    </source>
</evidence>
<dbReference type="Proteomes" id="UP000027002">
    <property type="component" value="Chromosome 2"/>
</dbReference>
<dbReference type="AlphaFoldDB" id="A0A8E5MGR9"/>
<evidence type="ECO:0008006" key="4">
    <source>
        <dbReference type="Google" id="ProtNLM"/>
    </source>
</evidence>
<feature type="transmembrane region" description="Helical" evidence="1">
    <location>
        <begin position="21"/>
        <end position="39"/>
    </location>
</feature>
<keyword evidence="3" id="KW-1185">Reference proteome</keyword>
<evidence type="ECO:0000313" key="3">
    <source>
        <dbReference type="Proteomes" id="UP000027002"/>
    </source>
</evidence>
<dbReference type="RefSeq" id="XP_042996505.1">
    <property type="nucleotide sequence ID" value="XM_043140571.1"/>
</dbReference>
<protein>
    <recommendedName>
        <fullName evidence="4">MARVEL domain-containing protein</fullName>
    </recommendedName>
</protein>
<reference evidence="2" key="1">
    <citation type="submission" date="2020-03" db="EMBL/GenBank/DDBJ databases">
        <title>A mixture of massive structural variations and highly conserved coding sequences in Ustilaginoidea virens genome.</title>
        <authorList>
            <person name="Zhang K."/>
            <person name="Zhao Z."/>
            <person name="Zhang Z."/>
            <person name="Li Y."/>
            <person name="Hsiang T."/>
            <person name="Sun W."/>
        </authorList>
    </citation>
    <scope>NUCLEOTIDE SEQUENCE</scope>
    <source>
        <strain evidence="2">UV-8b</strain>
    </source>
</reference>
<accession>A0A8E5MGR9</accession>
<keyword evidence="1" id="KW-0812">Transmembrane</keyword>
<proteinExistence type="predicted"/>
<keyword evidence="1" id="KW-0472">Membrane</keyword>
<keyword evidence="1" id="KW-1133">Transmembrane helix</keyword>
<sequence>MGAKSGMALKSLQWFFRGVQFLCAIIVLGIFSYFLAALHNHDLQTDTSVRAVAGISGAAALYTLLGLVFLCCVAGLTFTSFVAMVLDFCFAACFVYVAVVNRNGASTCRGYVDTPFGRGPSGDTASAPGGFTALPSFHTACRLQTACMAVSIIAIFFFIFSMPTEMALVRHRRNEKMFGPGAQKSFFFGLGTRQRGFWGRFRRRNKGGLYDETSRLPEHTHPDQLADSRHSYATDHTAVNPDGHGLGAEYVKQETGYAYQPGATTVPAHGGWQTAALIRPPPASYKYDDGIYEHP</sequence>
<feature type="transmembrane region" description="Helical" evidence="1">
    <location>
        <begin position="51"/>
        <end position="74"/>
    </location>
</feature>